<evidence type="ECO:0000313" key="4">
    <source>
        <dbReference type="Proteomes" id="UP000095412"/>
    </source>
</evidence>
<keyword evidence="4" id="KW-1185">Reference proteome</keyword>
<keyword evidence="1" id="KW-0472">Membrane</keyword>
<reference evidence="3 5" key="1">
    <citation type="submission" date="2016-09" db="EMBL/GenBank/DDBJ databases">
        <authorList>
            <consortium name="Pathogen Informatics"/>
        </authorList>
    </citation>
    <scope>NUCLEOTIDE SEQUENCE [LARGE SCALE GENOMIC DNA]</scope>
    <source>
        <strain evidence="3 5">82B</strain>
    </source>
</reference>
<dbReference type="EMBL" id="FMPI01000017">
    <property type="protein sequence ID" value="SCT27133.1"/>
    <property type="molecule type" value="Genomic_DNA"/>
</dbReference>
<dbReference type="Proteomes" id="UP000095412">
    <property type="component" value="Unassembled WGS sequence"/>
</dbReference>
<accession>A0A1D4PW26</accession>
<evidence type="ECO:0000313" key="2">
    <source>
        <dbReference type="EMBL" id="SCT27133.1"/>
    </source>
</evidence>
<feature type="transmembrane region" description="Helical" evidence="1">
    <location>
        <begin position="6"/>
        <end position="27"/>
    </location>
</feature>
<organism evidence="3 5">
    <name type="scientific">Staphylococcus caeli</name>
    <dbReference type="NCBI Taxonomy" id="2201815"/>
    <lineage>
        <taxon>Bacteria</taxon>
        <taxon>Bacillati</taxon>
        <taxon>Bacillota</taxon>
        <taxon>Bacilli</taxon>
        <taxon>Bacillales</taxon>
        <taxon>Staphylococcaceae</taxon>
        <taxon>Staphylococcus</taxon>
    </lineage>
</organism>
<reference evidence="2 4" key="2">
    <citation type="submission" date="2016-09" db="EMBL/GenBank/DDBJ databases">
        <authorList>
            <consortium name="Pathogen Informatics"/>
            <person name="Sun Q."/>
            <person name="Inoue M."/>
        </authorList>
    </citation>
    <scope>NUCLEOTIDE SEQUENCE [LARGE SCALE GENOMIC DNA]</scope>
    <source>
        <strain evidence="2 4">82C</strain>
    </source>
</reference>
<name>A0A1D4PW26_9STAP</name>
<keyword evidence="1" id="KW-0812">Transmembrane</keyword>
<evidence type="ECO:0000256" key="1">
    <source>
        <dbReference type="SAM" id="Phobius"/>
    </source>
</evidence>
<proteinExistence type="predicted"/>
<evidence type="ECO:0000313" key="3">
    <source>
        <dbReference type="EMBL" id="SCT34764.1"/>
    </source>
</evidence>
<evidence type="ECO:0000313" key="5">
    <source>
        <dbReference type="Proteomes" id="UP000095768"/>
    </source>
</evidence>
<feature type="transmembrane region" description="Helical" evidence="1">
    <location>
        <begin position="48"/>
        <end position="69"/>
    </location>
</feature>
<dbReference type="AlphaFoldDB" id="A0A1D4PW26"/>
<dbReference type="Proteomes" id="UP000095768">
    <property type="component" value="Unassembled WGS sequence"/>
</dbReference>
<dbReference type="EMBL" id="FMPG01000013">
    <property type="protein sequence ID" value="SCT34764.1"/>
    <property type="molecule type" value="Genomic_DNA"/>
</dbReference>
<dbReference type="GeneID" id="78333640"/>
<dbReference type="RefSeq" id="WP_069996224.1">
    <property type="nucleotide sequence ID" value="NZ_FMPG01000013.1"/>
</dbReference>
<protein>
    <submittedName>
        <fullName evidence="3">Uncharacterized protein</fullName>
    </submittedName>
</protein>
<keyword evidence="1" id="KW-1133">Transmembrane helix</keyword>
<gene>
    <name evidence="3" type="ORF">SAMEA2297795_02311</name>
    <name evidence="2" type="ORF">SAMEA2297796_02056</name>
</gene>
<sequence length="71" mass="8298">MSLPVAIILGIIAIPIYAYFWAFIFLWENKRRVKRNNFDPMTKKQFNLLLIVHAICAAGFVILAIYTSYFK</sequence>